<reference evidence="1 2" key="1">
    <citation type="submission" date="2016-12" db="EMBL/GenBank/DDBJ databases">
        <title>The genome of dimorphic prosthecate Glycocaulis alkaliphilus 6b-8t, isolated from crude oil dictates its adaptability in petroleum environments.</title>
        <authorList>
            <person name="Wu X.-L."/>
            <person name="Geng S."/>
        </authorList>
    </citation>
    <scope>NUCLEOTIDE SEQUENCE [LARGE SCALE GENOMIC DNA]</scope>
    <source>
        <strain evidence="1 2">6B-8</strain>
    </source>
</reference>
<protein>
    <submittedName>
        <fullName evidence="1">Uncharacterized protein</fullName>
    </submittedName>
</protein>
<accession>A0A3T0E6V8</accession>
<dbReference type="EMBL" id="CP018911">
    <property type="protein sequence ID" value="AZU03131.1"/>
    <property type="molecule type" value="Genomic_DNA"/>
</dbReference>
<dbReference type="Proteomes" id="UP000286954">
    <property type="component" value="Chromosome"/>
</dbReference>
<dbReference type="PROSITE" id="PS51257">
    <property type="entry name" value="PROKAR_LIPOPROTEIN"/>
    <property type="match status" value="1"/>
</dbReference>
<organism evidence="1 2">
    <name type="scientific">Glycocaulis alkaliphilus</name>
    <dbReference type="NCBI Taxonomy" id="1434191"/>
    <lineage>
        <taxon>Bacteria</taxon>
        <taxon>Pseudomonadati</taxon>
        <taxon>Pseudomonadota</taxon>
        <taxon>Alphaproteobacteria</taxon>
        <taxon>Maricaulales</taxon>
        <taxon>Maricaulaceae</taxon>
        <taxon>Glycocaulis</taxon>
    </lineage>
</organism>
<gene>
    <name evidence="1" type="ORF">X907_0584</name>
</gene>
<evidence type="ECO:0000313" key="2">
    <source>
        <dbReference type="Proteomes" id="UP000286954"/>
    </source>
</evidence>
<dbReference type="RefSeq" id="WP_127565548.1">
    <property type="nucleotide sequence ID" value="NZ_BMFB01000002.1"/>
</dbReference>
<proteinExistence type="predicted"/>
<dbReference type="AlphaFoldDB" id="A0A3T0E6V8"/>
<evidence type="ECO:0000313" key="1">
    <source>
        <dbReference type="EMBL" id="AZU03131.1"/>
    </source>
</evidence>
<name>A0A3T0E6V8_9PROT</name>
<dbReference type="KEGG" id="gak:X907_0584"/>
<dbReference type="OrthoDB" id="7626160at2"/>
<sequence>MTRKPWFASMAFLLLALTACADRQSIAAHQMPMPYPARVAEADPSSSFYRQTALGAVTGTSQFSWFLPEPNRTVFRARFERMLEQTRLAAPRRDHARFVVNFDFDHVDGPVFGSHMDAMMVGRMRVVDRMTGQTVMDEPVSARREAYWPGVMEHHWADGRVWDIFTILPFFFDSPWLAVGPRVDTVYPAFSGPEWFPLIPIGMRDTGALHVRGEDGRVYGARSGADRAWQVNAAVSDALAAAFLLHLEQHGQVSIARVLPCGGGAEIRRLQIELMGRGERFVSMPCTTPPTNLPIGAEALARQ</sequence>
<keyword evidence="2" id="KW-1185">Reference proteome</keyword>